<dbReference type="Pfam" id="PF02055">
    <property type="entry name" value="Glyco_hydro_30"/>
    <property type="match status" value="1"/>
</dbReference>
<dbReference type="PANTHER" id="PTHR11069:SF23">
    <property type="entry name" value="LYSOSOMAL ACID GLUCOSYLCERAMIDASE"/>
    <property type="match status" value="1"/>
</dbReference>
<evidence type="ECO:0000313" key="7">
    <source>
        <dbReference type="EMBL" id="KAF6765360.1"/>
    </source>
</evidence>
<dbReference type="GO" id="GO:0004348">
    <property type="term" value="F:glucosylceramidase activity"/>
    <property type="evidence" value="ECO:0007669"/>
    <property type="project" value="InterPro"/>
</dbReference>
<dbReference type="GO" id="GO:0006680">
    <property type="term" value="P:glucosylceramide catabolic process"/>
    <property type="evidence" value="ECO:0007669"/>
    <property type="project" value="TreeGrafter"/>
</dbReference>
<dbReference type="InterPro" id="IPR013780">
    <property type="entry name" value="Glyco_hydro_b"/>
</dbReference>
<keyword evidence="3 4" id="KW-0378">Hydrolase</keyword>
<comment type="caution">
    <text evidence="7">The sequence shown here is derived from an EMBL/GenBank/DDBJ whole genome shotgun (WGS) entry which is preliminary data.</text>
</comment>
<proteinExistence type="inferred from homology"/>
<protein>
    <submittedName>
        <fullName evidence="7">Glycoside hydrolase superfamily</fullName>
    </submittedName>
</protein>
<dbReference type="GO" id="GO:0016020">
    <property type="term" value="C:membrane"/>
    <property type="evidence" value="ECO:0007669"/>
    <property type="project" value="GOC"/>
</dbReference>
<organism evidence="7 8">
    <name type="scientific">Ephemerocybe angulata</name>
    <dbReference type="NCBI Taxonomy" id="980116"/>
    <lineage>
        <taxon>Eukaryota</taxon>
        <taxon>Fungi</taxon>
        <taxon>Dikarya</taxon>
        <taxon>Basidiomycota</taxon>
        <taxon>Agaricomycotina</taxon>
        <taxon>Agaricomycetes</taxon>
        <taxon>Agaricomycetidae</taxon>
        <taxon>Agaricales</taxon>
        <taxon>Agaricineae</taxon>
        <taxon>Psathyrellaceae</taxon>
        <taxon>Ephemerocybe</taxon>
    </lineage>
</organism>
<feature type="chain" id="PRO_5034610280" evidence="5">
    <location>
        <begin position="21"/>
        <end position="499"/>
    </location>
</feature>
<dbReference type="Proteomes" id="UP000521943">
    <property type="component" value="Unassembled WGS sequence"/>
</dbReference>
<dbReference type="InterPro" id="IPR033453">
    <property type="entry name" value="Glyco_hydro_30_TIM-barrel"/>
</dbReference>
<dbReference type="SUPFAM" id="SSF51445">
    <property type="entry name" value="(Trans)glycosidases"/>
    <property type="match status" value="1"/>
</dbReference>
<comment type="similarity">
    <text evidence="1 4">Belongs to the glycosyl hydrolase 30 family.</text>
</comment>
<keyword evidence="2 5" id="KW-0732">Signal</keyword>
<dbReference type="InterPro" id="IPR017853">
    <property type="entry name" value="GH"/>
</dbReference>
<accession>A0A8H6IGS2</accession>
<keyword evidence="4" id="KW-0326">Glycosidase</keyword>
<reference evidence="7 8" key="1">
    <citation type="submission" date="2020-07" db="EMBL/GenBank/DDBJ databases">
        <title>Comparative genomics of pyrophilous fungi reveals a link between fire events and developmental genes.</title>
        <authorList>
            <consortium name="DOE Joint Genome Institute"/>
            <person name="Steindorff A.S."/>
            <person name="Carver A."/>
            <person name="Calhoun S."/>
            <person name="Stillman K."/>
            <person name="Liu H."/>
            <person name="Lipzen A."/>
            <person name="Pangilinan J."/>
            <person name="Labutti K."/>
            <person name="Bruns T.D."/>
            <person name="Grigoriev I.V."/>
        </authorList>
    </citation>
    <scope>NUCLEOTIDE SEQUENCE [LARGE SCALE GENOMIC DNA]</scope>
    <source>
        <strain evidence="7 8">CBS 144469</strain>
    </source>
</reference>
<keyword evidence="8" id="KW-1185">Reference proteome</keyword>
<evidence type="ECO:0000259" key="6">
    <source>
        <dbReference type="Pfam" id="PF02055"/>
    </source>
</evidence>
<dbReference type="EMBL" id="JACGCI010000002">
    <property type="protein sequence ID" value="KAF6765360.1"/>
    <property type="molecule type" value="Genomic_DNA"/>
</dbReference>
<name>A0A8H6IGS2_9AGAR</name>
<dbReference type="InterPro" id="IPR001139">
    <property type="entry name" value="Glyco_hydro_30"/>
</dbReference>
<dbReference type="OrthoDB" id="2160638at2759"/>
<evidence type="ECO:0000256" key="3">
    <source>
        <dbReference type="ARBA" id="ARBA00022801"/>
    </source>
</evidence>
<evidence type="ECO:0000256" key="4">
    <source>
        <dbReference type="RuleBase" id="RU361188"/>
    </source>
</evidence>
<evidence type="ECO:0000256" key="5">
    <source>
        <dbReference type="SAM" id="SignalP"/>
    </source>
</evidence>
<sequence>MFISFVLFFYYLSCLPFSTSQQIWDIYQTTWDRSKLFTSLNPSSPINFVSPGASADADIAFDDNTQYQSMLGFGATLTDSSATVLNNLKKKNSGNYWAVIDKLFNPSISSTSAGLSYIRVPIGASDFSTNAYSLNDNDGDESMSRLDMTRVPSSVFTVLKDIMGANQYSKFHLVPWSPPAWMKDTYSMSGGSIREEYIPAYAKYLLKAVQGYKSQGIPVYAISVQNEPQNSNPTYPTCWMTPDVEARIAVALRNLLDSNGLGSVRIVGYEHNWNNAASYPVELVDDANNAVSGVAFHCYSGSVKNQDSFHNARPGKDIYFTECSGTYGSDWWGDIKWYMDNLWIGSVERFSRTGLMWNIALDGSGNPKFPGTDSCGGPGCRPIVTVNGDGSYSFNQEFYAMAQASKAILPQDAGGPFGQRVATTVKGGKAWALRVSGFVTKRVSGSDWARYSVVVMNYNDGGSSGWNPSPVKATISFRGVQATYTFPVGVTTLWWFAPA</sequence>
<dbReference type="Gene3D" id="3.20.20.80">
    <property type="entry name" value="Glycosidases"/>
    <property type="match status" value="1"/>
</dbReference>
<dbReference type="Gene3D" id="2.60.40.1180">
    <property type="entry name" value="Golgi alpha-mannosidase II"/>
    <property type="match status" value="1"/>
</dbReference>
<dbReference type="AlphaFoldDB" id="A0A8H6IGS2"/>
<feature type="signal peptide" evidence="5">
    <location>
        <begin position="1"/>
        <end position="20"/>
    </location>
</feature>
<feature type="domain" description="Glycosyl hydrolase family 30 TIM-barrel" evidence="6">
    <location>
        <begin position="72"/>
        <end position="330"/>
    </location>
</feature>
<evidence type="ECO:0000313" key="8">
    <source>
        <dbReference type="Proteomes" id="UP000521943"/>
    </source>
</evidence>
<evidence type="ECO:0000256" key="1">
    <source>
        <dbReference type="ARBA" id="ARBA00005382"/>
    </source>
</evidence>
<dbReference type="PANTHER" id="PTHR11069">
    <property type="entry name" value="GLUCOSYLCERAMIDASE"/>
    <property type="match status" value="1"/>
</dbReference>
<gene>
    <name evidence="7" type="ORF">DFP72DRAFT_201984</name>
</gene>
<evidence type="ECO:0000256" key="2">
    <source>
        <dbReference type="ARBA" id="ARBA00022729"/>
    </source>
</evidence>